<dbReference type="Gene3D" id="3.90.550.10">
    <property type="entry name" value="Spore Coat Polysaccharide Biosynthesis Protein SpsA, Chain A"/>
    <property type="match status" value="1"/>
</dbReference>
<evidence type="ECO:0000313" key="4">
    <source>
        <dbReference type="Proteomes" id="UP000637906"/>
    </source>
</evidence>
<protein>
    <submittedName>
        <fullName evidence="3">Mannose-1-phosphate guanylyltransferase</fullName>
    </submittedName>
</protein>
<keyword evidence="3" id="KW-0808">Transferase</keyword>
<keyword evidence="4" id="KW-1185">Reference proteome</keyword>
<dbReference type="PANTHER" id="PTHR46390:SF1">
    <property type="entry name" value="MANNOSE-1-PHOSPHATE GUANYLYLTRANSFERASE"/>
    <property type="match status" value="1"/>
</dbReference>
<dbReference type="EMBL" id="BNGU01000078">
    <property type="protein sequence ID" value="GHM60109.1"/>
    <property type="molecule type" value="Genomic_DNA"/>
</dbReference>
<keyword evidence="3" id="KW-0548">Nucleotidyltransferase</keyword>
<reference evidence="3 4" key="1">
    <citation type="journal article" date="2021" name="Microb. Ecol.">
        <title>Candidatus Mesenet longicola: Novel Endosymbionts of Brontispa longissima that Induce Cytoplasmic Incompatibility.</title>
        <authorList>
            <person name="Takano S."/>
            <person name="Gotoh Y."/>
            <person name="Hayashi T."/>
        </authorList>
    </citation>
    <scope>NUCLEOTIDE SEQUENCE [LARGE SCALE GENOMIC DNA]</scope>
    <source>
        <strain evidence="3">L5</strain>
    </source>
</reference>
<evidence type="ECO:0000313" key="3">
    <source>
        <dbReference type="EMBL" id="GHM60109.1"/>
    </source>
</evidence>
<evidence type="ECO:0000259" key="1">
    <source>
        <dbReference type="Pfam" id="PF00483"/>
    </source>
</evidence>
<dbReference type="PANTHER" id="PTHR46390">
    <property type="entry name" value="MANNOSE-1-PHOSPHATE GUANYLYLTRANSFERASE"/>
    <property type="match status" value="1"/>
</dbReference>
<dbReference type="AlphaFoldDB" id="A0A8J3MMN1"/>
<dbReference type="Pfam" id="PF00483">
    <property type="entry name" value="NTP_transferase"/>
    <property type="match status" value="1"/>
</dbReference>
<dbReference type="Gene3D" id="2.60.120.10">
    <property type="entry name" value="Jelly Rolls"/>
    <property type="match status" value="1"/>
</dbReference>
<dbReference type="GO" id="GO:0004475">
    <property type="term" value="F:mannose-1-phosphate guanylyltransferase (GTP) activity"/>
    <property type="evidence" value="ECO:0007669"/>
    <property type="project" value="TreeGrafter"/>
</dbReference>
<feature type="domain" description="Nucleotidyl transferase" evidence="1">
    <location>
        <begin position="5"/>
        <end position="272"/>
    </location>
</feature>
<dbReference type="Pfam" id="PF01050">
    <property type="entry name" value="MannoseP_isomer"/>
    <property type="match status" value="1"/>
</dbReference>
<dbReference type="InterPro" id="IPR029044">
    <property type="entry name" value="Nucleotide-diphossugar_trans"/>
</dbReference>
<organism evidence="3 4">
    <name type="scientific">Candidatus Mesenet longicola</name>
    <dbReference type="NCBI Taxonomy" id="1892558"/>
    <lineage>
        <taxon>Bacteria</taxon>
        <taxon>Pseudomonadati</taxon>
        <taxon>Pseudomonadota</taxon>
        <taxon>Alphaproteobacteria</taxon>
        <taxon>Rickettsiales</taxon>
        <taxon>Anaplasmataceae</taxon>
        <taxon>Candidatus Mesenet</taxon>
    </lineage>
</organism>
<dbReference type="InterPro" id="IPR005835">
    <property type="entry name" value="NTP_transferase_dom"/>
</dbReference>
<accession>A0A8J3MMN1</accession>
<sequence length="410" mass="46882">MPIQSVLLCGGVGSRLWPISQPPKQFCKVFSDNTMLHNTLSRLHKSYNPPIITTNITYESLIIKELDSVCLQKPTVILEPAQIGTAASILLAIADCCDDTIIVVLPTDHYIENKVDFQKCLEQAITIAKSNDAVVIIGKKPNYPSSEFGYIKAVYNDTISCYSVNKFIEKPLNIPSEEYFWNLGIFIFKAKYYFSEVTKLAPNVYKTCIESRKNSTTQNNLVYLKDEDFMQIHPVSFDYMIMQKTKKALMIEATFDWIDVGTWNGILSIVERLIKNHFSSSVLYYMKDVVSDNIAVKEKVVKPWGFYSVIAKRENFLIKYLHINPARATSMQLHKHRDEYYVILSGTACITLNTKIHTINQSAVIEISRLSIHRIENKSNDNALQIIEIQIGNYISENDIIRLFDNYGRV</sequence>
<feature type="domain" description="Mannose-6-phosphate isomerase type II C-terminal" evidence="2">
    <location>
        <begin position="293"/>
        <end position="403"/>
    </location>
</feature>
<dbReference type="InterPro" id="IPR014710">
    <property type="entry name" value="RmlC-like_jellyroll"/>
</dbReference>
<proteinExistence type="predicted"/>
<gene>
    <name evidence="3" type="ORF">sL5_11020</name>
</gene>
<comment type="caution">
    <text evidence="3">The sequence shown here is derived from an EMBL/GenBank/DDBJ whole genome shotgun (WGS) entry which is preliminary data.</text>
</comment>
<dbReference type="GO" id="GO:0009298">
    <property type="term" value="P:GDP-mannose biosynthetic process"/>
    <property type="evidence" value="ECO:0007669"/>
    <property type="project" value="TreeGrafter"/>
</dbReference>
<dbReference type="InterPro" id="IPR001538">
    <property type="entry name" value="Man6P_isomerase-2_C"/>
</dbReference>
<dbReference type="SUPFAM" id="SSF53448">
    <property type="entry name" value="Nucleotide-diphospho-sugar transferases"/>
    <property type="match status" value="1"/>
</dbReference>
<dbReference type="SUPFAM" id="SSF51182">
    <property type="entry name" value="RmlC-like cupins"/>
    <property type="match status" value="1"/>
</dbReference>
<dbReference type="InterPro" id="IPR051161">
    <property type="entry name" value="Mannose-6P_isomerase_type2"/>
</dbReference>
<dbReference type="GO" id="GO:0005976">
    <property type="term" value="P:polysaccharide metabolic process"/>
    <property type="evidence" value="ECO:0007669"/>
    <property type="project" value="InterPro"/>
</dbReference>
<dbReference type="CDD" id="cd02213">
    <property type="entry name" value="cupin_PMI_typeII_C"/>
    <property type="match status" value="1"/>
</dbReference>
<dbReference type="Proteomes" id="UP000637906">
    <property type="component" value="Unassembled WGS sequence"/>
</dbReference>
<name>A0A8J3MMN1_9RICK</name>
<dbReference type="InterPro" id="IPR011051">
    <property type="entry name" value="RmlC_Cupin_sf"/>
</dbReference>
<evidence type="ECO:0000259" key="2">
    <source>
        <dbReference type="Pfam" id="PF01050"/>
    </source>
</evidence>